<dbReference type="RefSeq" id="XP_007407930.1">
    <property type="nucleotide sequence ID" value="XM_007407868.1"/>
</dbReference>
<evidence type="ECO:0008006" key="3">
    <source>
        <dbReference type="Google" id="ProtNLM"/>
    </source>
</evidence>
<dbReference type="Proteomes" id="UP000001072">
    <property type="component" value="Unassembled WGS sequence"/>
</dbReference>
<evidence type="ECO:0000313" key="2">
    <source>
        <dbReference type="Proteomes" id="UP000001072"/>
    </source>
</evidence>
<organism evidence="2">
    <name type="scientific">Melampsora larici-populina (strain 98AG31 / pathotype 3-4-7)</name>
    <name type="common">Poplar leaf rust fungus</name>
    <dbReference type="NCBI Taxonomy" id="747676"/>
    <lineage>
        <taxon>Eukaryota</taxon>
        <taxon>Fungi</taxon>
        <taxon>Dikarya</taxon>
        <taxon>Basidiomycota</taxon>
        <taxon>Pucciniomycotina</taxon>
        <taxon>Pucciniomycetes</taxon>
        <taxon>Pucciniales</taxon>
        <taxon>Melampsoraceae</taxon>
        <taxon>Melampsora</taxon>
    </lineage>
</organism>
<gene>
    <name evidence="1" type="ORF">MELLADRAFT_104633</name>
</gene>
<name>F4RFD4_MELLP</name>
<protein>
    <recommendedName>
        <fullName evidence="3">F-box domain-containing protein</fullName>
    </recommendedName>
</protein>
<dbReference type="InterPro" id="IPR032675">
    <property type="entry name" value="LRR_dom_sf"/>
</dbReference>
<proteinExistence type="predicted"/>
<dbReference type="VEuPathDB" id="FungiDB:MELLADRAFT_104633"/>
<accession>F4RFD4</accession>
<dbReference type="GeneID" id="18922347"/>
<dbReference type="KEGG" id="mlr:MELLADRAFT_104633"/>
<dbReference type="EMBL" id="GL883099">
    <property type="protein sequence ID" value="EGG08956.1"/>
    <property type="molecule type" value="Genomic_DNA"/>
</dbReference>
<dbReference type="AlphaFoldDB" id="F4RFD4"/>
<dbReference type="InParanoid" id="F4RFD4"/>
<keyword evidence="2" id="KW-1185">Reference proteome</keyword>
<dbReference type="HOGENOM" id="CLU_032925_2_0_1"/>
<sequence>MTTSLGDAWTRRSMITTSPQLRNLFLDNVWHSMPSPMSVPGIVSTCGTLPYPLSILPESAASIISLSAATLVNLNLRFIEVVGFSPVLLHAIQSVTNLERLAILGPQSSHNVNDFMSLKTLLENTPSLQSLAIKFSSLPSMRLRPGSLPRLSHFYVSCSLNNHRACIDICREEKRPISCLELCPAANPNSTASIALGLINTLETLFIISIPNLVPCGIRRHVFPNLRVLRSEYCQSPIMNLYWLRWPMLKTVEVLVTSYRSGSIYWRNILQEHQLPTFRKHPKLQHIVFTTVEGDHIQDYLADSFARVGIICHFMPQLNTNQLATLPDRLTLGT</sequence>
<reference evidence="2" key="1">
    <citation type="journal article" date="2011" name="Proc. Natl. Acad. Sci. U.S.A.">
        <title>Obligate biotrophy features unraveled by the genomic analysis of rust fungi.</title>
        <authorList>
            <person name="Duplessis S."/>
            <person name="Cuomo C.A."/>
            <person name="Lin Y.-C."/>
            <person name="Aerts A."/>
            <person name="Tisserant E."/>
            <person name="Veneault-Fourrey C."/>
            <person name="Joly D.L."/>
            <person name="Hacquard S."/>
            <person name="Amselem J."/>
            <person name="Cantarel B.L."/>
            <person name="Chiu R."/>
            <person name="Coutinho P.M."/>
            <person name="Feau N."/>
            <person name="Field M."/>
            <person name="Frey P."/>
            <person name="Gelhaye E."/>
            <person name="Goldberg J."/>
            <person name="Grabherr M.G."/>
            <person name="Kodira C.D."/>
            <person name="Kohler A."/>
            <person name="Kuees U."/>
            <person name="Lindquist E.A."/>
            <person name="Lucas S.M."/>
            <person name="Mago R."/>
            <person name="Mauceli E."/>
            <person name="Morin E."/>
            <person name="Murat C."/>
            <person name="Pangilinan J.L."/>
            <person name="Park R."/>
            <person name="Pearson M."/>
            <person name="Quesneville H."/>
            <person name="Rouhier N."/>
            <person name="Sakthikumar S."/>
            <person name="Salamov A.A."/>
            <person name="Schmutz J."/>
            <person name="Selles B."/>
            <person name="Shapiro H."/>
            <person name="Tanguay P."/>
            <person name="Tuskan G.A."/>
            <person name="Henrissat B."/>
            <person name="Van de Peer Y."/>
            <person name="Rouze P."/>
            <person name="Ellis J.G."/>
            <person name="Dodds P.N."/>
            <person name="Schein J.E."/>
            <person name="Zhong S."/>
            <person name="Hamelin R.C."/>
            <person name="Grigoriev I.V."/>
            <person name="Szabo L.J."/>
            <person name="Martin F."/>
        </authorList>
    </citation>
    <scope>NUCLEOTIDE SEQUENCE [LARGE SCALE GENOMIC DNA]</scope>
    <source>
        <strain evidence="2">98AG31 / pathotype 3-4-7</strain>
    </source>
</reference>
<dbReference type="Gene3D" id="3.80.10.10">
    <property type="entry name" value="Ribonuclease Inhibitor"/>
    <property type="match status" value="1"/>
</dbReference>
<evidence type="ECO:0000313" key="1">
    <source>
        <dbReference type="EMBL" id="EGG08956.1"/>
    </source>
</evidence>